<dbReference type="Gene3D" id="1.20.1440.100">
    <property type="entry name" value="SG protein - dephosphorylation function"/>
    <property type="match status" value="1"/>
</dbReference>
<evidence type="ECO:0000256" key="4">
    <source>
        <dbReference type="SAM" id="Phobius"/>
    </source>
</evidence>
<dbReference type="InterPro" id="IPR006385">
    <property type="entry name" value="HAD_hydro_SerB1"/>
</dbReference>
<keyword evidence="3" id="KW-0460">Magnesium</keyword>
<feature type="transmembrane region" description="Helical" evidence="4">
    <location>
        <begin position="269"/>
        <end position="290"/>
    </location>
</feature>
<dbReference type="CDD" id="cd02612">
    <property type="entry name" value="HAD_PGPPase"/>
    <property type="match status" value="1"/>
</dbReference>
<dbReference type="AlphaFoldDB" id="A0A6J7R9J1"/>
<gene>
    <name evidence="5" type="ORF">UFOPK3992_01954</name>
</gene>
<dbReference type="InterPro" id="IPR036412">
    <property type="entry name" value="HAD-like_sf"/>
</dbReference>
<evidence type="ECO:0000256" key="1">
    <source>
        <dbReference type="ARBA" id="ARBA00022723"/>
    </source>
</evidence>
<keyword evidence="4" id="KW-1133">Transmembrane helix</keyword>
<protein>
    <submittedName>
        <fullName evidence="5">Unannotated protein</fullName>
    </submittedName>
</protein>
<dbReference type="InterPro" id="IPR050582">
    <property type="entry name" value="HAD-like_SerB"/>
</dbReference>
<keyword evidence="4" id="KW-0812">Transmembrane</keyword>
<proteinExistence type="predicted"/>
<dbReference type="InterPro" id="IPR023214">
    <property type="entry name" value="HAD_sf"/>
</dbReference>
<accession>A0A6J7R9J1</accession>
<dbReference type="PANTHER" id="PTHR43344">
    <property type="entry name" value="PHOSPHOSERINE PHOSPHATASE"/>
    <property type="match status" value="1"/>
</dbReference>
<evidence type="ECO:0000313" key="5">
    <source>
        <dbReference type="EMBL" id="CAB5025310.1"/>
    </source>
</evidence>
<dbReference type="Pfam" id="PF12710">
    <property type="entry name" value="HAD"/>
    <property type="match status" value="1"/>
</dbReference>
<evidence type="ECO:0000256" key="2">
    <source>
        <dbReference type="ARBA" id="ARBA00022801"/>
    </source>
</evidence>
<dbReference type="EMBL" id="CAFBOZ010000356">
    <property type="protein sequence ID" value="CAB5025310.1"/>
    <property type="molecule type" value="Genomic_DNA"/>
</dbReference>
<keyword evidence="1" id="KW-0479">Metal-binding</keyword>
<keyword evidence="2" id="KW-0378">Hydrolase</keyword>
<dbReference type="PANTHER" id="PTHR43344:SF15">
    <property type="entry name" value="PHOSPHOSERINE PHOSPHATASE SERB1"/>
    <property type="match status" value="1"/>
</dbReference>
<name>A0A6J7R9J1_9ZZZZ</name>
<sequence>MKSARPTELADLYRVAGEASAAAVTLADPDPEPTEPVKADPTAAAFFDVDNTIVRGASIFHLARGLAVRRFFTVPEVADFAWKQIKFVTSGAEDIDDMASATESALGFVAGRRVSEVVELGIEIFDEIMVDKLWPGTLALAQNHLDAGQRVWLVTAAPMELATIMAQRLGLTGALGTVSEIVDGAYTGKLVGHPLHGPAKAEAVRALAARTGLELDRCAAYSDSFNDLPMLSLVGEPCAVNPDHALRSYARDQGWPIRDFRRQRMARRAVPAGAVAAGALVAGVAVGVAISRRGVGIR</sequence>
<dbReference type="FunFam" id="3.40.50.1000:FF:000025">
    <property type="entry name" value="HAD hydrolase, family IB"/>
    <property type="match status" value="1"/>
</dbReference>
<keyword evidence="4" id="KW-0472">Membrane</keyword>
<dbReference type="GO" id="GO:0046872">
    <property type="term" value="F:metal ion binding"/>
    <property type="evidence" value="ECO:0007669"/>
    <property type="project" value="UniProtKB-KW"/>
</dbReference>
<dbReference type="SUPFAM" id="SSF56784">
    <property type="entry name" value="HAD-like"/>
    <property type="match status" value="1"/>
</dbReference>
<dbReference type="NCBIfam" id="TIGR01490">
    <property type="entry name" value="HAD-SF-IB-hyp1"/>
    <property type="match status" value="1"/>
</dbReference>
<dbReference type="NCBIfam" id="TIGR01488">
    <property type="entry name" value="HAD-SF-IB"/>
    <property type="match status" value="1"/>
</dbReference>
<dbReference type="GO" id="GO:0016787">
    <property type="term" value="F:hydrolase activity"/>
    <property type="evidence" value="ECO:0007669"/>
    <property type="project" value="UniProtKB-KW"/>
</dbReference>
<reference evidence="5" key="1">
    <citation type="submission" date="2020-05" db="EMBL/GenBank/DDBJ databases">
        <authorList>
            <person name="Chiriac C."/>
            <person name="Salcher M."/>
            <person name="Ghai R."/>
            <person name="Kavagutti S V."/>
        </authorList>
    </citation>
    <scope>NUCLEOTIDE SEQUENCE</scope>
</reference>
<dbReference type="Gene3D" id="3.40.50.1000">
    <property type="entry name" value="HAD superfamily/HAD-like"/>
    <property type="match status" value="1"/>
</dbReference>
<evidence type="ECO:0000256" key="3">
    <source>
        <dbReference type="ARBA" id="ARBA00022842"/>
    </source>
</evidence>
<organism evidence="5">
    <name type="scientific">freshwater metagenome</name>
    <dbReference type="NCBI Taxonomy" id="449393"/>
    <lineage>
        <taxon>unclassified sequences</taxon>
        <taxon>metagenomes</taxon>
        <taxon>ecological metagenomes</taxon>
    </lineage>
</organism>